<dbReference type="InterPro" id="IPR040256">
    <property type="entry name" value="At4g02000-like"/>
</dbReference>
<dbReference type="PANTHER" id="PTHR31286">
    <property type="entry name" value="GLYCINE-RICH CELL WALL STRUCTURAL PROTEIN 1.8-LIKE"/>
    <property type="match status" value="1"/>
</dbReference>
<dbReference type="InterPro" id="IPR025558">
    <property type="entry name" value="DUF4283"/>
</dbReference>
<dbReference type="EMBL" id="LXQA010078688">
    <property type="protein sequence ID" value="MCI11056.1"/>
    <property type="molecule type" value="Genomic_DNA"/>
</dbReference>
<reference evidence="2 3" key="1">
    <citation type="journal article" date="2018" name="Front. Plant Sci.">
        <title>Red Clover (Trifolium pratense) and Zigzag Clover (T. medium) - A Picture of Genomic Similarities and Differences.</title>
        <authorList>
            <person name="Dluhosova J."/>
            <person name="Istvanek J."/>
            <person name="Nedelnik J."/>
            <person name="Repkova J."/>
        </authorList>
    </citation>
    <scope>NUCLEOTIDE SEQUENCE [LARGE SCALE GENOMIC DNA]</scope>
    <source>
        <strain evidence="3">cv. 10/8</strain>
        <tissue evidence="2">Leaf</tissue>
    </source>
</reference>
<name>A0A392PIC3_9FABA</name>
<keyword evidence="3" id="KW-1185">Reference proteome</keyword>
<dbReference type="Pfam" id="PF14111">
    <property type="entry name" value="DUF4283"/>
    <property type="match status" value="1"/>
</dbReference>
<dbReference type="AlphaFoldDB" id="A0A392PIC3"/>
<evidence type="ECO:0000313" key="3">
    <source>
        <dbReference type="Proteomes" id="UP000265520"/>
    </source>
</evidence>
<evidence type="ECO:0000313" key="2">
    <source>
        <dbReference type="EMBL" id="MCI11056.1"/>
    </source>
</evidence>
<comment type="caution">
    <text evidence="2">The sequence shown here is derived from an EMBL/GenBank/DDBJ whole genome shotgun (WGS) entry which is preliminary data.</text>
</comment>
<proteinExistence type="predicted"/>
<dbReference type="PANTHER" id="PTHR31286:SF167">
    <property type="entry name" value="OS09G0268800 PROTEIN"/>
    <property type="match status" value="1"/>
</dbReference>
<accession>A0A392PIC3</accession>
<organism evidence="2 3">
    <name type="scientific">Trifolium medium</name>
    <dbReference type="NCBI Taxonomy" id="97028"/>
    <lineage>
        <taxon>Eukaryota</taxon>
        <taxon>Viridiplantae</taxon>
        <taxon>Streptophyta</taxon>
        <taxon>Embryophyta</taxon>
        <taxon>Tracheophyta</taxon>
        <taxon>Spermatophyta</taxon>
        <taxon>Magnoliopsida</taxon>
        <taxon>eudicotyledons</taxon>
        <taxon>Gunneridae</taxon>
        <taxon>Pentapetalae</taxon>
        <taxon>rosids</taxon>
        <taxon>fabids</taxon>
        <taxon>Fabales</taxon>
        <taxon>Fabaceae</taxon>
        <taxon>Papilionoideae</taxon>
        <taxon>50 kb inversion clade</taxon>
        <taxon>NPAAA clade</taxon>
        <taxon>Hologalegina</taxon>
        <taxon>IRL clade</taxon>
        <taxon>Trifolieae</taxon>
        <taxon>Trifolium</taxon>
    </lineage>
</organism>
<dbReference type="Proteomes" id="UP000265520">
    <property type="component" value="Unassembled WGS sequence"/>
</dbReference>
<sequence length="105" mass="12386">MEGRSSKRPVDDEDEAITVEEDEICKDDESFSRTLVGKIWSENPYNIRAFKQTMVQAWRSRNPIEIQDLNKNLFVFKFATKKEAELVYKNGPWSFDRNLLILNKI</sequence>
<evidence type="ECO:0000259" key="1">
    <source>
        <dbReference type="Pfam" id="PF14111"/>
    </source>
</evidence>
<protein>
    <recommendedName>
        <fullName evidence="1">DUF4283 domain-containing protein</fullName>
    </recommendedName>
</protein>
<feature type="domain" description="DUF4283" evidence="1">
    <location>
        <begin position="28"/>
        <end position="104"/>
    </location>
</feature>
<feature type="non-terminal residue" evidence="2">
    <location>
        <position position="105"/>
    </location>
</feature>